<reference evidence="2 3" key="1">
    <citation type="journal article" date="2015" name="Int. J. Syst. Evol. Microbiol.">
        <title>Halomonas salicampi sp. nov., a halotolerant and alkalitolerant bacterium isolated from a saltern soil.</title>
        <authorList>
            <person name="Lee J.C."/>
            <person name="Kim Y.S."/>
            <person name="Yun B.S."/>
            <person name="Whang K.S."/>
        </authorList>
    </citation>
    <scope>NUCLEOTIDE SEQUENCE [LARGE SCALE GENOMIC DNA]</scope>
    <source>
        <strain evidence="2 3">BH103</strain>
    </source>
</reference>
<dbReference type="AlphaFoldDB" id="A0A7Z0RU21"/>
<evidence type="ECO:0000313" key="3">
    <source>
        <dbReference type="Proteomes" id="UP000586119"/>
    </source>
</evidence>
<protein>
    <submittedName>
        <fullName evidence="2">Uncharacterized protein</fullName>
    </submittedName>
</protein>
<organism evidence="2 3">
    <name type="scientific">Vreelandella salicampi</name>
    <dbReference type="NCBI Taxonomy" id="1449798"/>
    <lineage>
        <taxon>Bacteria</taxon>
        <taxon>Pseudomonadati</taxon>
        <taxon>Pseudomonadota</taxon>
        <taxon>Gammaproteobacteria</taxon>
        <taxon>Oceanospirillales</taxon>
        <taxon>Halomonadaceae</taxon>
        <taxon>Vreelandella</taxon>
    </lineage>
</organism>
<feature type="signal peptide" evidence="1">
    <location>
        <begin position="1"/>
        <end position="21"/>
    </location>
</feature>
<sequence length="177" mass="19676">MGKTRRWLCVALAMVPMMAQAGPGPFGLSVGETTMEEARTELSGKTSLQSKGTNKWSNGPMLSSAGAGLGLDGLQEALFIFDQENTLTSVVLSLHKNRYEDMRKMLGNQYPLIDEQAPFVGNKIATFREEGVTIEAKSPHMSFTMTLSYLSEDFSRQYQLAKEREQQEKAQRESSQL</sequence>
<evidence type="ECO:0000256" key="1">
    <source>
        <dbReference type="SAM" id="SignalP"/>
    </source>
</evidence>
<dbReference type="Proteomes" id="UP000586119">
    <property type="component" value="Unassembled WGS sequence"/>
</dbReference>
<proteinExistence type="predicted"/>
<dbReference type="RefSeq" id="WP_179929336.1">
    <property type="nucleotide sequence ID" value="NZ_JACCDF010000002.1"/>
</dbReference>
<feature type="chain" id="PRO_5030856009" evidence="1">
    <location>
        <begin position="22"/>
        <end position="177"/>
    </location>
</feature>
<evidence type="ECO:0000313" key="2">
    <source>
        <dbReference type="EMBL" id="NYS60009.1"/>
    </source>
</evidence>
<name>A0A7Z0RU21_9GAMM</name>
<dbReference type="EMBL" id="JACCDF010000002">
    <property type="protein sequence ID" value="NYS60009.1"/>
    <property type="molecule type" value="Genomic_DNA"/>
</dbReference>
<keyword evidence="1" id="KW-0732">Signal</keyword>
<gene>
    <name evidence="2" type="ORF">HZS81_04445</name>
</gene>
<comment type="caution">
    <text evidence="2">The sequence shown here is derived from an EMBL/GenBank/DDBJ whole genome shotgun (WGS) entry which is preliminary data.</text>
</comment>
<accession>A0A7Z0RU21</accession>
<keyword evidence="3" id="KW-1185">Reference proteome</keyword>